<evidence type="ECO:0000256" key="9">
    <source>
        <dbReference type="ARBA" id="ARBA00023136"/>
    </source>
</evidence>
<reference evidence="11" key="1">
    <citation type="submission" date="2022-12" db="EMBL/GenBank/DDBJ databases">
        <title>Bacterial isolates from different developmental stages of Nematostella vectensis.</title>
        <authorList>
            <person name="Fraune S."/>
        </authorList>
    </citation>
    <scope>NUCLEOTIDE SEQUENCE</scope>
    <source>
        <strain evidence="11">G21630-S1</strain>
    </source>
</reference>
<gene>
    <name evidence="10 11" type="primary">ccmE</name>
    <name evidence="10" type="synonym">cycJ</name>
    <name evidence="11" type="ORF">O4H49_09135</name>
</gene>
<feature type="topological domain" description="Cytoplasmic" evidence="10">
    <location>
        <begin position="1"/>
        <end position="7"/>
    </location>
</feature>
<dbReference type="InterPro" id="IPR004329">
    <property type="entry name" value="CcmE"/>
</dbReference>
<evidence type="ECO:0000256" key="6">
    <source>
        <dbReference type="ARBA" id="ARBA00022968"/>
    </source>
</evidence>
<evidence type="ECO:0000256" key="2">
    <source>
        <dbReference type="ARBA" id="ARBA00022617"/>
    </source>
</evidence>
<evidence type="ECO:0000256" key="5">
    <source>
        <dbReference type="ARBA" id="ARBA00022748"/>
    </source>
</evidence>
<keyword evidence="3 10" id="KW-0812">Transmembrane</keyword>
<protein>
    <recommendedName>
        <fullName evidence="10">Cytochrome c-type biogenesis protein CcmE</fullName>
    </recommendedName>
    <alternativeName>
        <fullName evidence="10">Cytochrome c maturation protein E</fullName>
    </alternativeName>
    <alternativeName>
        <fullName evidence="10">Heme chaperone CcmE</fullName>
    </alternativeName>
</protein>
<dbReference type="EMBL" id="JAPWGY010000003">
    <property type="protein sequence ID" value="MCZ4280938.1"/>
    <property type="molecule type" value="Genomic_DNA"/>
</dbReference>
<evidence type="ECO:0000256" key="8">
    <source>
        <dbReference type="ARBA" id="ARBA00023004"/>
    </source>
</evidence>
<evidence type="ECO:0000313" key="11">
    <source>
        <dbReference type="EMBL" id="MCZ4280938.1"/>
    </source>
</evidence>
<evidence type="ECO:0000313" key="12">
    <source>
        <dbReference type="Proteomes" id="UP001069802"/>
    </source>
</evidence>
<dbReference type="NCBIfam" id="NF009731">
    <property type="entry name" value="PRK13254.1-5"/>
    <property type="match status" value="1"/>
</dbReference>
<dbReference type="InterPro" id="IPR012340">
    <property type="entry name" value="NA-bd_OB-fold"/>
</dbReference>
<keyword evidence="8 10" id="KW-0408">Iron</keyword>
<dbReference type="NCBIfam" id="NF009727">
    <property type="entry name" value="PRK13254.1-1"/>
    <property type="match status" value="1"/>
</dbReference>
<comment type="function">
    <text evidence="10">Heme chaperone required for the biogenesis of c-type cytochromes. Transiently binds heme delivered by CcmC and transfers the heme to apo-cytochromes in a process facilitated by CcmF and CcmH.</text>
</comment>
<dbReference type="RefSeq" id="WP_269423124.1">
    <property type="nucleotide sequence ID" value="NZ_JAPWGY010000003.1"/>
</dbReference>
<dbReference type="HAMAP" id="MF_01959">
    <property type="entry name" value="CcmE"/>
    <property type="match status" value="1"/>
</dbReference>
<sequence>MTRKSRRIYILVVSLTLLAAATFLVINALDENLSYFHSPTDLKTKEVTIGRSLRLGGLVEEGTWVKLDGGLTHRFSITDNAESVEVTYKGIMPDLFREGQGVITEGSLNEQGEFIAHEVLAKHDENYMPAEVTEALKASGEWRGEEEGQATQ</sequence>
<keyword evidence="12" id="KW-1185">Reference proteome</keyword>
<keyword evidence="5 10" id="KW-0201">Cytochrome c-type biogenesis</keyword>
<dbReference type="InterPro" id="IPR036127">
    <property type="entry name" value="CcmE-like_sf"/>
</dbReference>
<keyword evidence="9 10" id="KW-0472">Membrane</keyword>
<feature type="binding site" description="axial binding residue" evidence="10">
    <location>
        <position position="127"/>
    </location>
    <ligand>
        <name>heme</name>
        <dbReference type="ChEBI" id="CHEBI:30413"/>
    </ligand>
    <ligandPart>
        <name>Fe</name>
        <dbReference type="ChEBI" id="CHEBI:18248"/>
    </ligandPart>
</feature>
<dbReference type="PANTHER" id="PTHR34128">
    <property type="entry name" value="CYTOCHROME C-TYPE BIOGENESIS PROTEIN CCME HOMOLOG, MITOCHONDRIAL"/>
    <property type="match status" value="1"/>
</dbReference>
<comment type="caution">
    <text evidence="11">The sequence shown here is derived from an EMBL/GenBank/DDBJ whole genome shotgun (WGS) entry which is preliminary data.</text>
</comment>
<organism evidence="11 12">
    <name type="scientific">Kiloniella laminariae</name>
    <dbReference type="NCBI Taxonomy" id="454162"/>
    <lineage>
        <taxon>Bacteria</taxon>
        <taxon>Pseudomonadati</taxon>
        <taxon>Pseudomonadota</taxon>
        <taxon>Alphaproteobacteria</taxon>
        <taxon>Rhodospirillales</taxon>
        <taxon>Kiloniellaceae</taxon>
        <taxon>Kiloniella</taxon>
    </lineage>
</organism>
<comment type="subcellular location">
    <subcellularLocation>
        <location evidence="10">Cell membrane</location>
        <topology evidence="10">Single-pass type II membrane protein</topology>
    </subcellularLocation>
    <subcellularLocation>
        <location evidence="1">Membrane</location>
    </subcellularLocation>
</comment>
<feature type="binding site" description="covalent" evidence="10">
    <location>
        <position position="123"/>
    </location>
    <ligand>
        <name>heme</name>
        <dbReference type="ChEBI" id="CHEBI:30413"/>
    </ligand>
</feature>
<proteinExistence type="inferred from homology"/>
<accession>A0ABT4LIJ9</accession>
<evidence type="ECO:0000256" key="1">
    <source>
        <dbReference type="ARBA" id="ARBA00004370"/>
    </source>
</evidence>
<keyword evidence="6 10" id="KW-0735">Signal-anchor</keyword>
<dbReference type="Gene3D" id="2.40.50.140">
    <property type="entry name" value="Nucleic acid-binding proteins"/>
    <property type="match status" value="1"/>
</dbReference>
<dbReference type="Proteomes" id="UP001069802">
    <property type="component" value="Unassembled WGS sequence"/>
</dbReference>
<keyword evidence="10" id="KW-1003">Cell membrane</keyword>
<dbReference type="PANTHER" id="PTHR34128:SF2">
    <property type="entry name" value="CYTOCHROME C-TYPE BIOGENESIS PROTEIN CCME HOMOLOG, MITOCHONDRIAL"/>
    <property type="match status" value="1"/>
</dbReference>
<keyword evidence="2 10" id="KW-0349">Heme</keyword>
<evidence type="ECO:0000256" key="4">
    <source>
        <dbReference type="ARBA" id="ARBA00022723"/>
    </source>
</evidence>
<dbReference type="Pfam" id="PF03100">
    <property type="entry name" value="CcmE"/>
    <property type="match status" value="1"/>
</dbReference>
<evidence type="ECO:0000256" key="3">
    <source>
        <dbReference type="ARBA" id="ARBA00022692"/>
    </source>
</evidence>
<keyword evidence="7 10" id="KW-1133">Transmembrane helix</keyword>
<name>A0ABT4LIJ9_9PROT</name>
<comment type="similarity">
    <text evidence="10">Belongs to the CcmE/CycJ family.</text>
</comment>
<feature type="topological domain" description="Extracellular" evidence="10">
    <location>
        <begin position="29"/>
        <end position="152"/>
    </location>
</feature>
<keyword evidence="4 10" id="KW-0479">Metal-binding</keyword>
<dbReference type="SUPFAM" id="SSF82093">
    <property type="entry name" value="Heme chaperone CcmE"/>
    <property type="match status" value="1"/>
</dbReference>
<evidence type="ECO:0000256" key="7">
    <source>
        <dbReference type="ARBA" id="ARBA00022989"/>
    </source>
</evidence>
<dbReference type="NCBIfam" id="NF009729">
    <property type="entry name" value="PRK13254.1-3"/>
    <property type="match status" value="1"/>
</dbReference>
<evidence type="ECO:0000256" key="10">
    <source>
        <dbReference type="HAMAP-Rule" id="MF_01959"/>
    </source>
</evidence>